<comment type="caution">
    <text evidence="1">The sequence shown here is derived from an EMBL/GenBank/DDBJ whole genome shotgun (WGS) entry which is preliminary data.</text>
</comment>
<name>A0ACB8S7P2_9AGAM</name>
<gene>
    <name evidence="1" type="ORF">FA95DRAFT_1569254</name>
</gene>
<protein>
    <submittedName>
        <fullName evidence="1">Uncharacterized protein</fullName>
    </submittedName>
</protein>
<organism evidence="1 2">
    <name type="scientific">Auriscalpium vulgare</name>
    <dbReference type="NCBI Taxonomy" id="40419"/>
    <lineage>
        <taxon>Eukaryota</taxon>
        <taxon>Fungi</taxon>
        <taxon>Dikarya</taxon>
        <taxon>Basidiomycota</taxon>
        <taxon>Agaricomycotina</taxon>
        <taxon>Agaricomycetes</taxon>
        <taxon>Russulales</taxon>
        <taxon>Auriscalpiaceae</taxon>
        <taxon>Auriscalpium</taxon>
    </lineage>
</organism>
<reference evidence="1" key="2">
    <citation type="journal article" date="2022" name="New Phytol.">
        <title>Evolutionary transition to the ectomycorrhizal habit in the genomes of a hyperdiverse lineage of mushroom-forming fungi.</title>
        <authorList>
            <person name="Looney B."/>
            <person name="Miyauchi S."/>
            <person name="Morin E."/>
            <person name="Drula E."/>
            <person name="Courty P.E."/>
            <person name="Kohler A."/>
            <person name="Kuo A."/>
            <person name="LaButti K."/>
            <person name="Pangilinan J."/>
            <person name="Lipzen A."/>
            <person name="Riley R."/>
            <person name="Andreopoulos W."/>
            <person name="He G."/>
            <person name="Johnson J."/>
            <person name="Nolan M."/>
            <person name="Tritt A."/>
            <person name="Barry K.W."/>
            <person name="Grigoriev I.V."/>
            <person name="Nagy L.G."/>
            <person name="Hibbett D."/>
            <person name="Henrissat B."/>
            <person name="Matheny P.B."/>
            <person name="Labbe J."/>
            <person name="Martin F.M."/>
        </authorList>
    </citation>
    <scope>NUCLEOTIDE SEQUENCE</scope>
    <source>
        <strain evidence="1">FP105234-sp</strain>
    </source>
</reference>
<proteinExistence type="predicted"/>
<dbReference type="EMBL" id="MU275845">
    <property type="protein sequence ID" value="KAI0052415.1"/>
    <property type="molecule type" value="Genomic_DNA"/>
</dbReference>
<reference evidence="1" key="1">
    <citation type="submission" date="2021-02" db="EMBL/GenBank/DDBJ databases">
        <authorList>
            <consortium name="DOE Joint Genome Institute"/>
            <person name="Ahrendt S."/>
            <person name="Looney B.P."/>
            <person name="Miyauchi S."/>
            <person name="Morin E."/>
            <person name="Drula E."/>
            <person name="Courty P.E."/>
            <person name="Chicoki N."/>
            <person name="Fauchery L."/>
            <person name="Kohler A."/>
            <person name="Kuo A."/>
            <person name="Labutti K."/>
            <person name="Pangilinan J."/>
            <person name="Lipzen A."/>
            <person name="Riley R."/>
            <person name="Andreopoulos W."/>
            <person name="He G."/>
            <person name="Johnson J."/>
            <person name="Barry K.W."/>
            <person name="Grigoriev I.V."/>
            <person name="Nagy L."/>
            <person name="Hibbett D."/>
            <person name="Henrissat B."/>
            <person name="Matheny P.B."/>
            <person name="Labbe J."/>
            <person name="Martin F."/>
        </authorList>
    </citation>
    <scope>NUCLEOTIDE SEQUENCE</scope>
    <source>
        <strain evidence="1">FP105234-sp</strain>
    </source>
</reference>
<dbReference type="Proteomes" id="UP000814033">
    <property type="component" value="Unassembled WGS sequence"/>
</dbReference>
<evidence type="ECO:0000313" key="2">
    <source>
        <dbReference type="Proteomes" id="UP000814033"/>
    </source>
</evidence>
<evidence type="ECO:0000313" key="1">
    <source>
        <dbReference type="EMBL" id="KAI0052415.1"/>
    </source>
</evidence>
<accession>A0ACB8S7P2</accession>
<keyword evidence="2" id="KW-1185">Reference proteome</keyword>
<sequence length="520" mass="55765">MGWLHAYLANLKSKAADAKVASLNGYASVRGKVSGTSAAKPAAPAKSPPPPPPRRGTNAPTTSKQAPQAAASLRASNSISRGTRPELPLPEQQEDADHIDWANLTPEDKAVFFTWLDEFFARYLSLPIPPQRVGAPVGTKSASPPMPAKKAPPPAATRRPSEAITPLSSTEASEPAMFLPNTPPPPRDLPPRIAPGGPPRINFSTKPASFDVDAPDLRDDNFQLSYPRPTTHGSSALDLGHFVVNAPWSTPWYTAGVPPPSAQGRSDMRWTGSTGMSFKTTTQTGSALFGDLSAVWYTVAFPRSSTDPNDPHIQRSAQYVPPPLPLQCDALIAASKTYGEQVAAFAESYAGTGRYVSRGECWDLAHEALQMLTSRMPAAIPIPSIGRTHGHLIYSGRVGDGRWRGGDDRIRRGDIVEWRSVRINQGMGYAILGDPDHTAVVTRELVPAMPTSDGAHVPPAGVGVLEVVEQSVGMPPKTAEYDMAGMAQGEVWVYRPIGMKAYLGFEWSVEVPNGVRTYSV</sequence>